<evidence type="ECO:0000259" key="2">
    <source>
        <dbReference type="Pfam" id="PF08241"/>
    </source>
</evidence>
<keyword evidence="3" id="KW-0808">Transferase</keyword>
<evidence type="ECO:0000313" key="3">
    <source>
        <dbReference type="EMBL" id="SMC21628.1"/>
    </source>
</evidence>
<accession>A0A1W1XDA6</accession>
<dbReference type="InterPro" id="IPR029063">
    <property type="entry name" value="SAM-dependent_MTases_sf"/>
</dbReference>
<sequence length="365" mass="41287">MAFREVSNWLKFHRALWPFLSLAGGGFGTRPHKAWQADRTGPPGSPNLPPAHEGSDLGVFGQAPGTSRLRRFFLTLGIQACGKEDALKSGSSYCDYERAFQSYDSFRRPCGLREVHQVLDHLPVPMDRAVLLEGGFGTGAYTYHLARLSCRVIGIEASNRGITKARRRLETFEKVHLARGNILSLPLKEACIDAYFISQVLHHLDQSSDFPNMTRFLEEAHRVLKTQGFLILHTCDPAQIDPHEGSYWYYEFIPTAARKLQSKYVPLDLLRQQLQDRGFSDIQIQKSSGCLYDSTYYEDPTLFLTEDFWASDSVFCLVDDEERSQAHRKALQAMDDGSIHAIMEKHVCRAREIGESVIISARKGQ</sequence>
<dbReference type="GO" id="GO:0032259">
    <property type="term" value="P:methylation"/>
    <property type="evidence" value="ECO:0007669"/>
    <property type="project" value="UniProtKB-KW"/>
</dbReference>
<dbReference type="STRING" id="1121390.SAMN02746041_01240"/>
<keyword evidence="3" id="KW-0489">Methyltransferase</keyword>
<evidence type="ECO:0000313" key="4">
    <source>
        <dbReference type="Proteomes" id="UP000192783"/>
    </source>
</evidence>
<dbReference type="CDD" id="cd02440">
    <property type="entry name" value="AdoMet_MTases"/>
    <property type="match status" value="1"/>
</dbReference>
<organism evidence="3 4">
    <name type="scientific">Desulfacinum hydrothermale DSM 13146</name>
    <dbReference type="NCBI Taxonomy" id="1121390"/>
    <lineage>
        <taxon>Bacteria</taxon>
        <taxon>Pseudomonadati</taxon>
        <taxon>Thermodesulfobacteriota</taxon>
        <taxon>Syntrophobacteria</taxon>
        <taxon>Syntrophobacterales</taxon>
        <taxon>Syntrophobacteraceae</taxon>
        <taxon>Desulfacinum</taxon>
    </lineage>
</organism>
<reference evidence="3 4" key="1">
    <citation type="submission" date="2017-04" db="EMBL/GenBank/DDBJ databases">
        <authorList>
            <person name="Afonso C.L."/>
            <person name="Miller P.J."/>
            <person name="Scott M.A."/>
            <person name="Spackman E."/>
            <person name="Goraichik I."/>
            <person name="Dimitrov K.M."/>
            <person name="Suarez D.L."/>
            <person name="Swayne D.E."/>
        </authorList>
    </citation>
    <scope>NUCLEOTIDE SEQUENCE [LARGE SCALE GENOMIC DNA]</scope>
    <source>
        <strain evidence="3 4">DSM 13146</strain>
    </source>
</reference>
<protein>
    <submittedName>
        <fullName evidence="3">Methyltransferase domain-containing protein</fullName>
    </submittedName>
</protein>
<dbReference type="AlphaFoldDB" id="A0A1W1XDA6"/>
<dbReference type="InterPro" id="IPR013216">
    <property type="entry name" value="Methyltransf_11"/>
</dbReference>
<keyword evidence="4" id="KW-1185">Reference proteome</keyword>
<dbReference type="GO" id="GO:0008757">
    <property type="term" value="F:S-adenosylmethionine-dependent methyltransferase activity"/>
    <property type="evidence" value="ECO:0007669"/>
    <property type="project" value="InterPro"/>
</dbReference>
<dbReference type="Proteomes" id="UP000192783">
    <property type="component" value="Unassembled WGS sequence"/>
</dbReference>
<dbReference type="SUPFAM" id="SSF53335">
    <property type="entry name" value="S-adenosyl-L-methionine-dependent methyltransferases"/>
    <property type="match status" value="1"/>
</dbReference>
<name>A0A1W1XDA6_9BACT</name>
<proteinExistence type="predicted"/>
<dbReference type="EMBL" id="FWXF01000005">
    <property type="protein sequence ID" value="SMC21628.1"/>
    <property type="molecule type" value="Genomic_DNA"/>
</dbReference>
<evidence type="ECO:0000256" key="1">
    <source>
        <dbReference type="SAM" id="MobiDB-lite"/>
    </source>
</evidence>
<feature type="domain" description="Methyltransferase type 11" evidence="2">
    <location>
        <begin position="132"/>
        <end position="232"/>
    </location>
</feature>
<feature type="region of interest" description="Disordered" evidence="1">
    <location>
        <begin position="31"/>
        <end position="57"/>
    </location>
</feature>
<gene>
    <name evidence="3" type="ORF">SAMN02746041_01240</name>
</gene>
<dbReference type="Gene3D" id="3.40.50.150">
    <property type="entry name" value="Vaccinia Virus protein VP39"/>
    <property type="match status" value="1"/>
</dbReference>
<dbReference type="PANTHER" id="PTHR43861">
    <property type="entry name" value="TRANS-ACONITATE 2-METHYLTRANSFERASE-RELATED"/>
    <property type="match status" value="1"/>
</dbReference>
<dbReference type="Pfam" id="PF08241">
    <property type="entry name" value="Methyltransf_11"/>
    <property type="match status" value="1"/>
</dbReference>